<keyword evidence="2" id="KW-0732">Signal</keyword>
<sequence length="345" mass="38174" precursor="true">MPARSLALPAAFLLLALVSLRPAWAEHEWVVYDGFDGPGNGKHIVLVSGDDEYRSEEALPQLGKILAVHHGFKCTVLFAIDPKTGEVKPDHQTNIPGLEALETADLMVLFTRFRNLPDEQMKYIDEYVSAGKPIIAMRTSTHAFNIPDDATYAKYSWRSKEWQGGFGKQILGETWVNHHGHHGKESTRGIIADGMESHPILTGIESGSIWGPTDVYGVRLPLPEGSKPLVLGQVLEGMNPDDEPVEGKKNDPMMPIAWVKPYTTPSGKVGTTFTTTMGASQDLENESLRRMLVNACYWALGMTEQIPEKANVDIVGEYEPTRFGFGTYQKGMRPEDHLLEQGSDN</sequence>
<feature type="chain" id="PRO_5021877174" evidence="2">
    <location>
        <begin position="26"/>
        <end position="345"/>
    </location>
</feature>
<evidence type="ECO:0000259" key="3">
    <source>
        <dbReference type="Pfam" id="PF06283"/>
    </source>
</evidence>
<feature type="domain" description="ThuA-like" evidence="3">
    <location>
        <begin position="99"/>
        <end position="299"/>
    </location>
</feature>
<dbReference type="AlphaFoldDB" id="A0A517ZG27"/>
<gene>
    <name evidence="4" type="ORF">Mal4_58060</name>
</gene>
<dbReference type="RefSeq" id="WP_145372837.1">
    <property type="nucleotide sequence ID" value="NZ_CP036275.1"/>
</dbReference>
<dbReference type="Proteomes" id="UP000320496">
    <property type="component" value="Chromosome"/>
</dbReference>
<proteinExistence type="predicted"/>
<name>A0A517ZG27_9PLAN</name>
<evidence type="ECO:0000313" key="4">
    <source>
        <dbReference type="EMBL" id="QDU41438.1"/>
    </source>
</evidence>
<dbReference type="InterPro" id="IPR029062">
    <property type="entry name" value="Class_I_gatase-like"/>
</dbReference>
<reference evidence="4 5" key="1">
    <citation type="submission" date="2019-02" db="EMBL/GenBank/DDBJ databases">
        <title>Deep-cultivation of Planctomycetes and their phenomic and genomic characterization uncovers novel biology.</title>
        <authorList>
            <person name="Wiegand S."/>
            <person name="Jogler M."/>
            <person name="Boedeker C."/>
            <person name="Pinto D."/>
            <person name="Vollmers J."/>
            <person name="Rivas-Marin E."/>
            <person name="Kohn T."/>
            <person name="Peeters S.H."/>
            <person name="Heuer A."/>
            <person name="Rast P."/>
            <person name="Oberbeckmann S."/>
            <person name="Bunk B."/>
            <person name="Jeske O."/>
            <person name="Meyerdierks A."/>
            <person name="Storesund J.E."/>
            <person name="Kallscheuer N."/>
            <person name="Luecker S."/>
            <person name="Lage O.M."/>
            <person name="Pohl T."/>
            <person name="Merkel B.J."/>
            <person name="Hornburger P."/>
            <person name="Mueller R.-W."/>
            <person name="Bruemmer F."/>
            <person name="Labrenz M."/>
            <person name="Spormann A.M."/>
            <person name="Op den Camp H."/>
            <person name="Overmann J."/>
            <person name="Amann R."/>
            <person name="Jetten M.S.M."/>
            <person name="Mascher T."/>
            <person name="Medema M.H."/>
            <person name="Devos D.P."/>
            <person name="Kaster A.-K."/>
            <person name="Ovreas L."/>
            <person name="Rohde M."/>
            <person name="Galperin M.Y."/>
            <person name="Jogler C."/>
        </authorList>
    </citation>
    <scope>NUCLEOTIDE SEQUENCE [LARGE SCALE GENOMIC DNA]</scope>
    <source>
        <strain evidence="4 5">Mal4</strain>
    </source>
</reference>
<dbReference type="EMBL" id="CP036275">
    <property type="protein sequence ID" value="QDU41438.1"/>
    <property type="molecule type" value="Genomic_DNA"/>
</dbReference>
<accession>A0A517ZG27</accession>
<evidence type="ECO:0000313" key="5">
    <source>
        <dbReference type="Proteomes" id="UP000320496"/>
    </source>
</evidence>
<organism evidence="4 5">
    <name type="scientific">Maioricimonas rarisocia</name>
    <dbReference type="NCBI Taxonomy" id="2528026"/>
    <lineage>
        <taxon>Bacteria</taxon>
        <taxon>Pseudomonadati</taxon>
        <taxon>Planctomycetota</taxon>
        <taxon>Planctomycetia</taxon>
        <taxon>Planctomycetales</taxon>
        <taxon>Planctomycetaceae</taxon>
        <taxon>Maioricimonas</taxon>
    </lineage>
</organism>
<keyword evidence="5" id="KW-1185">Reference proteome</keyword>
<dbReference type="KEGG" id="mri:Mal4_58060"/>
<evidence type="ECO:0000256" key="2">
    <source>
        <dbReference type="SAM" id="SignalP"/>
    </source>
</evidence>
<feature type="signal peptide" evidence="2">
    <location>
        <begin position="1"/>
        <end position="25"/>
    </location>
</feature>
<evidence type="ECO:0000256" key="1">
    <source>
        <dbReference type="SAM" id="MobiDB-lite"/>
    </source>
</evidence>
<dbReference type="OrthoDB" id="245202at2"/>
<dbReference type="SUPFAM" id="SSF52317">
    <property type="entry name" value="Class I glutamine amidotransferase-like"/>
    <property type="match status" value="1"/>
</dbReference>
<dbReference type="Pfam" id="PF06283">
    <property type="entry name" value="ThuA"/>
    <property type="match status" value="1"/>
</dbReference>
<protein>
    <submittedName>
        <fullName evidence="4">Trehalose utilization</fullName>
    </submittedName>
</protein>
<feature type="region of interest" description="Disordered" evidence="1">
    <location>
        <begin position="326"/>
        <end position="345"/>
    </location>
</feature>
<dbReference type="InterPro" id="IPR029010">
    <property type="entry name" value="ThuA-like"/>
</dbReference>
<dbReference type="Gene3D" id="3.40.50.880">
    <property type="match status" value="1"/>
</dbReference>